<dbReference type="PANTHER" id="PTHR42756">
    <property type="entry name" value="TRANSCRIPTIONAL REGULATOR, MARR"/>
    <property type="match status" value="1"/>
</dbReference>
<dbReference type="InterPro" id="IPR036390">
    <property type="entry name" value="WH_DNA-bd_sf"/>
</dbReference>
<keyword evidence="1" id="KW-0805">Transcription regulation</keyword>
<keyword evidence="2" id="KW-0238">DNA-binding</keyword>
<name>A0ABQ2A0N7_9BACL</name>
<feature type="domain" description="HTH marR-type" evidence="4">
    <location>
        <begin position="1"/>
        <end position="133"/>
    </location>
</feature>
<proteinExistence type="predicted"/>
<reference evidence="6" key="1">
    <citation type="journal article" date="2019" name="Int. J. Syst. Evol. Microbiol.">
        <title>The Global Catalogue of Microorganisms (GCM) 10K type strain sequencing project: providing services to taxonomists for standard genome sequencing and annotation.</title>
        <authorList>
            <consortium name="The Broad Institute Genomics Platform"/>
            <consortium name="The Broad Institute Genome Sequencing Center for Infectious Disease"/>
            <person name="Wu L."/>
            <person name="Ma J."/>
        </authorList>
    </citation>
    <scope>NUCLEOTIDE SEQUENCE [LARGE SCALE GENOMIC DNA]</scope>
    <source>
        <strain evidence="6">CCM 8702</strain>
    </source>
</reference>
<dbReference type="InterPro" id="IPR023187">
    <property type="entry name" value="Tscrpt_reg_MarR-type_CS"/>
</dbReference>
<evidence type="ECO:0000256" key="2">
    <source>
        <dbReference type="ARBA" id="ARBA00023125"/>
    </source>
</evidence>
<dbReference type="PRINTS" id="PR00598">
    <property type="entry name" value="HTHMARR"/>
</dbReference>
<dbReference type="PANTHER" id="PTHR42756:SF2">
    <property type="entry name" value="MARR FAMILY REGULATORY PROTEIN"/>
    <property type="match status" value="1"/>
</dbReference>
<sequence>MGNILREVGAIARCFESISNIEFKPYGLSKNQYIYLVRICENPGIIQEEIVYMVKVDRSTASRAIEKLERDGFIQKEQESDNRKNKALYPTEKGKEMYAFLRKEDDYSNAAAVKGLSAEEEETLLRLLQKVRANVEPDWEKVKNGGTREY</sequence>
<evidence type="ECO:0000256" key="1">
    <source>
        <dbReference type="ARBA" id="ARBA00023015"/>
    </source>
</evidence>
<evidence type="ECO:0000313" key="5">
    <source>
        <dbReference type="EMBL" id="GGH81461.1"/>
    </source>
</evidence>
<protein>
    <submittedName>
        <fullName evidence="5">HTH-type transcriptional regulator YybA</fullName>
    </submittedName>
</protein>
<dbReference type="InterPro" id="IPR000835">
    <property type="entry name" value="HTH_MarR-typ"/>
</dbReference>
<dbReference type="PROSITE" id="PS50995">
    <property type="entry name" value="HTH_MARR_2"/>
    <property type="match status" value="1"/>
</dbReference>
<dbReference type="InterPro" id="IPR036388">
    <property type="entry name" value="WH-like_DNA-bd_sf"/>
</dbReference>
<gene>
    <name evidence="5" type="primary">yybA</name>
    <name evidence="5" type="ORF">GCM10007362_31290</name>
</gene>
<dbReference type="SUPFAM" id="SSF46785">
    <property type="entry name" value="Winged helix' DNA-binding domain"/>
    <property type="match status" value="1"/>
</dbReference>
<dbReference type="PROSITE" id="PS01117">
    <property type="entry name" value="HTH_MARR_1"/>
    <property type="match status" value="1"/>
</dbReference>
<keyword evidence="3" id="KW-0804">Transcription</keyword>
<dbReference type="Gene3D" id="1.10.10.10">
    <property type="entry name" value="Winged helix-like DNA-binding domain superfamily/Winged helix DNA-binding domain"/>
    <property type="match status" value="1"/>
</dbReference>
<dbReference type="SMART" id="SM00347">
    <property type="entry name" value="HTH_MARR"/>
    <property type="match status" value="1"/>
</dbReference>
<evidence type="ECO:0000259" key="4">
    <source>
        <dbReference type="PROSITE" id="PS50995"/>
    </source>
</evidence>
<evidence type="ECO:0000256" key="3">
    <source>
        <dbReference type="ARBA" id="ARBA00023163"/>
    </source>
</evidence>
<evidence type="ECO:0000313" key="6">
    <source>
        <dbReference type="Proteomes" id="UP000605427"/>
    </source>
</evidence>
<organism evidence="5 6">
    <name type="scientific">Saccharibacillus endophyticus</name>
    <dbReference type="NCBI Taxonomy" id="2060666"/>
    <lineage>
        <taxon>Bacteria</taxon>
        <taxon>Bacillati</taxon>
        <taxon>Bacillota</taxon>
        <taxon>Bacilli</taxon>
        <taxon>Bacillales</taxon>
        <taxon>Paenibacillaceae</taxon>
        <taxon>Saccharibacillus</taxon>
    </lineage>
</organism>
<dbReference type="RefSeq" id="WP_172245221.1">
    <property type="nucleotide sequence ID" value="NZ_BMDD01000004.1"/>
</dbReference>
<keyword evidence="6" id="KW-1185">Reference proteome</keyword>
<accession>A0ABQ2A0N7</accession>
<dbReference type="EMBL" id="BMDD01000004">
    <property type="protein sequence ID" value="GGH81461.1"/>
    <property type="molecule type" value="Genomic_DNA"/>
</dbReference>
<dbReference type="Pfam" id="PF01047">
    <property type="entry name" value="MarR"/>
    <property type="match status" value="1"/>
</dbReference>
<dbReference type="Proteomes" id="UP000605427">
    <property type="component" value="Unassembled WGS sequence"/>
</dbReference>
<comment type="caution">
    <text evidence="5">The sequence shown here is derived from an EMBL/GenBank/DDBJ whole genome shotgun (WGS) entry which is preliminary data.</text>
</comment>